<evidence type="ECO:0000313" key="2">
    <source>
        <dbReference type="Proteomes" id="UP000198809"/>
    </source>
</evidence>
<accession>A0A1H8GI50</accession>
<reference evidence="1 2" key="1">
    <citation type="submission" date="2016-10" db="EMBL/GenBank/DDBJ databases">
        <authorList>
            <person name="de Groot N.N."/>
        </authorList>
    </citation>
    <scope>NUCLEOTIDE SEQUENCE [LARGE SCALE GENOMIC DNA]</scope>
    <source>
        <strain evidence="1 2">CGMCC 1.10238</strain>
    </source>
</reference>
<protein>
    <submittedName>
        <fullName evidence="1">Uncharacterized protein</fullName>
    </submittedName>
</protein>
<evidence type="ECO:0000313" key="1">
    <source>
        <dbReference type="EMBL" id="SEN43479.1"/>
    </source>
</evidence>
<sequence length="108" mass="12362">MLEFMDVKAFNNAVREKLGGEPHLIHFTYGCGPEICDHEDSQYIKASSDFLINKQESSEHLALKVFNANNIYPVFQVFSEGHVIKLRMTTLSGRLTIEIKGYLIDRQN</sequence>
<organism evidence="1 2">
    <name type="scientific">Paenibacillus sophorae</name>
    <dbReference type="NCBI Taxonomy" id="1333845"/>
    <lineage>
        <taxon>Bacteria</taxon>
        <taxon>Bacillati</taxon>
        <taxon>Bacillota</taxon>
        <taxon>Bacilli</taxon>
        <taxon>Bacillales</taxon>
        <taxon>Paenibacillaceae</taxon>
        <taxon>Paenibacillus</taxon>
    </lineage>
</organism>
<dbReference type="Proteomes" id="UP000198809">
    <property type="component" value="Unassembled WGS sequence"/>
</dbReference>
<gene>
    <name evidence="1" type="ORF">SAMN04487895_101518</name>
</gene>
<dbReference type="AlphaFoldDB" id="A0A1H8GI50"/>
<dbReference type="RefSeq" id="WP_036588058.1">
    <property type="nucleotide sequence ID" value="NZ_FODH01000001.1"/>
</dbReference>
<name>A0A1H8GI50_9BACL</name>
<dbReference type="EMBL" id="FODH01000001">
    <property type="protein sequence ID" value="SEN43479.1"/>
    <property type="molecule type" value="Genomic_DNA"/>
</dbReference>
<proteinExistence type="predicted"/>